<dbReference type="Pfam" id="PF01266">
    <property type="entry name" value="DAO"/>
    <property type="match status" value="1"/>
</dbReference>
<evidence type="ECO:0000313" key="4">
    <source>
        <dbReference type="Proteomes" id="UP001138997"/>
    </source>
</evidence>
<dbReference type="EMBL" id="JAJOMB010000003">
    <property type="protein sequence ID" value="MCD5310597.1"/>
    <property type="molecule type" value="Genomic_DNA"/>
</dbReference>
<evidence type="ECO:0000256" key="1">
    <source>
        <dbReference type="ARBA" id="ARBA00023002"/>
    </source>
</evidence>
<dbReference type="SUPFAM" id="SSF51905">
    <property type="entry name" value="FAD/NAD(P)-binding domain"/>
    <property type="match status" value="1"/>
</dbReference>
<comment type="caution">
    <text evidence="3">The sequence shown here is derived from an EMBL/GenBank/DDBJ whole genome shotgun (WGS) entry which is preliminary data.</text>
</comment>
<dbReference type="PANTHER" id="PTHR13847">
    <property type="entry name" value="SARCOSINE DEHYDROGENASE-RELATED"/>
    <property type="match status" value="1"/>
</dbReference>
<dbReference type="RefSeq" id="WP_231439614.1">
    <property type="nucleotide sequence ID" value="NZ_JAJOMB010000003.1"/>
</dbReference>
<organism evidence="3 4">
    <name type="scientific">Kineosporia babensis</name>
    <dbReference type="NCBI Taxonomy" id="499548"/>
    <lineage>
        <taxon>Bacteria</taxon>
        <taxon>Bacillati</taxon>
        <taxon>Actinomycetota</taxon>
        <taxon>Actinomycetes</taxon>
        <taxon>Kineosporiales</taxon>
        <taxon>Kineosporiaceae</taxon>
        <taxon>Kineosporia</taxon>
    </lineage>
</organism>
<dbReference type="AlphaFoldDB" id="A0A9X1N8Z2"/>
<feature type="domain" description="FAD dependent oxidoreductase" evidence="2">
    <location>
        <begin position="3"/>
        <end position="347"/>
    </location>
</feature>
<evidence type="ECO:0000259" key="2">
    <source>
        <dbReference type="Pfam" id="PF01266"/>
    </source>
</evidence>
<dbReference type="GO" id="GO:0016491">
    <property type="term" value="F:oxidoreductase activity"/>
    <property type="evidence" value="ECO:0007669"/>
    <property type="project" value="UniProtKB-KW"/>
</dbReference>
<gene>
    <name evidence="3" type="ORF">LR394_06800</name>
</gene>
<dbReference type="InterPro" id="IPR006076">
    <property type="entry name" value="FAD-dep_OxRdtase"/>
</dbReference>
<reference evidence="3" key="1">
    <citation type="submission" date="2021-11" db="EMBL/GenBank/DDBJ databases">
        <title>Streptomyces corallinus and Kineosporia corallina sp. nov., two new coral-derived marine actinobacteria.</title>
        <authorList>
            <person name="Buangrab K."/>
            <person name="Sutthacheep M."/>
            <person name="Yeemin T."/>
            <person name="Harunari E."/>
            <person name="Igarashi Y."/>
            <person name="Sripreechasak P."/>
            <person name="Kanchanasin P."/>
            <person name="Tanasupawat S."/>
            <person name="Phongsopitanun W."/>
        </authorList>
    </citation>
    <scope>NUCLEOTIDE SEQUENCE</scope>
    <source>
        <strain evidence="3">JCM 31032</strain>
    </source>
</reference>
<sequence>MTDVLIIGGGIVGMTTALALAESGAGVTIVDKGRLGEGSSSLNAGGIRSQFFKGPNIEAANRTKAWLRGFESETGVDLEYNQNGYLFLVTSQAQADRLAEGVAIQNAHGADTRMISRAETEALLPHVNLDGVIGGCFGPTDGHLNPRVLMPALAEKVRRSNITVLEDRRVLKLVVDGEKVTGVETDQGVLSAGIVVTCAGAWSVGIGRTYGQELPILPRRSQVFVMEETPEIPEDAPHTFDFDAGIYVRRAGKGIWSGAAFKPVLDEVPDVVEADWTEGEELARRLAVRVPSLAGRKFERNWAGPIEVTPDDNPLIGFSTFENYFLATGFSGHGMCIGPGLAEDIAAAIQGKTPQTDLSIFRPERFTDGGEIAKEGMWLAERPASFSIWAAREWDDEAVR</sequence>
<proteinExistence type="predicted"/>
<dbReference type="PRINTS" id="PR00411">
    <property type="entry name" value="PNDRDTASEI"/>
</dbReference>
<dbReference type="PANTHER" id="PTHR13847:SF287">
    <property type="entry name" value="FAD-DEPENDENT OXIDOREDUCTASE DOMAIN-CONTAINING PROTEIN 1"/>
    <property type="match status" value="1"/>
</dbReference>
<dbReference type="Gene3D" id="3.50.50.60">
    <property type="entry name" value="FAD/NAD(P)-binding domain"/>
    <property type="match status" value="1"/>
</dbReference>
<keyword evidence="4" id="KW-1185">Reference proteome</keyword>
<protein>
    <submittedName>
        <fullName evidence="3">FAD-binding oxidoreductase</fullName>
    </submittedName>
</protein>
<dbReference type="Gene3D" id="3.30.9.10">
    <property type="entry name" value="D-Amino Acid Oxidase, subunit A, domain 2"/>
    <property type="match status" value="1"/>
</dbReference>
<dbReference type="GO" id="GO:0005737">
    <property type="term" value="C:cytoplasm"/>
    <property type="evidence" value="ECO:0007669"/>
    <property type="project" value="TreeGrafter"/>
</dbReference>
<keyword evidence="1" id="KW-0560">Oxidoreductase</keyword>
<evidence type="ECO:0000313" key="3">
    <source>
        <dbReference type="EMBL" id="MCD5310597.1"/>
    </source>
</evidence>
<dbReference type="Proteomes" id="UP001138997">
    <property type="component" value="Unassembled WGS sequence"/>
</dbReference>
<accession>A0A9X1N8Z2</accession>
<name>A0A9X1N8Z2_9ACTN</name>
<dbReference type="InterPro" id="IPR036188">
    <property type="entry name" value="FAD/NAD-bd_sf"/>
</dbReference>